<gene>
    <name evidence="7" type="ORF">MVEN_01125500</name>
</gene>
<feature type="transmembrane region" description="Helical" evidence="6">
    <location>
        <begin position="459"/>
        <end position="482"/>
    </location>
</feature>
<comment type="caution">
    <text evidence="7">The sequence shown here is derived from an EMBL/GenBank/DDBJ whole genome shotgun (WGS) entry which is preliminary data.</text>
</comment>
<evidence type="ECO:0000313" key="7">
    <source>
        <dbReference type="EMBL" id="KAF7354369.1"/>
    </source>
</evidence>
<dbReference type="OrthoDB" id="3900342at2759"/>
<feature type="transmembrane region" description="Helical" evidence="6">
    <location>
        <begin position="502"/>
        <end position="520"/>
    </location>
</feature>
<evidence type="ECO:0000256" key="4">
    <source>
        <dbReference type="ARBA" id="ARBA00022989"/>
    </source>
</evidence>
<feature type="transmembrane region" description="Helical" evidence="6">
    <location>
        <begin position="228"/>
        <end position="246"/>
    </location>
</feature>
<reference evidence="7" key="1">
    <citation type="submission" date="2020-05" db="EMBL/GenBank/DDBJ databases">
        <title>Mycena genomes resolve the evolution of fungal bioluminescence.</title>
        <authorList>
            <person name="Tsai I.J."/>
        </authorList>
    </citation>
    <scope>NUCLEOTIDE SEQUENCE</scope>
    <source>
        <strain evidence="7">CCC161011</strain>
    </source>
</reference>
<dbReference type="Pfam" id="PF13520">
    <property type="entry name" value="AA_permease_2"/>
    <property type="match status" value="1"/>
</dbReference>
<evidence type="ECO:0000313" key="8">
    <source>
        <dbReference type="Proteomes" id="UP000620124"/>
    </source>
</evidence>
<dbReference type="Gene3D" id="1.20.1740.10">
    <property type="entry name" value="Amino acid/polyamine transporter I"/>
    <property type="match status" value="1"/>
</dbReference>
<keyword evidence="3 6" id="KW-0812">Transmembrane</keyword>
<accession>A0A8H7CXP3</accession>
<dbReference type="EMBL" id="JACAZI010000008">
    <property type="protein sequence ID" value="KAF7354369.1"/>
    <property type="molecule type" value="Genomic_DNA"/>
</dbReference>
<keyword evidence="5 6" id="KW-0472">Membrane</keyword>
<evidence type="ECO:0000256" key="2">
    <source>
        <dbReference type="ARBA" id="ARBA00022448"/>
    </source>
</evidence>
<feature type="transmembrane region" description="Helical" evidence="6">
    <location>
        <begin position="266"/>
        <end position="285"/>
    </location>
</feature>
<name>A0A8H7CXP3_9AGAR</name>
<sequence length="545" mass="58761">MADAMAYRDKKKADKEKNVQDSIVTSAEVGTEGRDRVNASGHVDELDRQYGLLSICATALNIDSAWLALGGSITIAVANGGAPGIVFEFLASCVYYGFVATSIAELASSIPSAGGGAYFIIGRQLRAENTEERWASSPARLINFYGWIFGLASIVMIPANVIIQMYVVFHPEFVVQVGFVLQIVGLPHGFSQAPLSCGIFFLVFALINWSCCLTVVFFNRFMPMLQKFGLFMLVVGGVVTIIVLASAKTHASASFVFRDWENATGWSGGVAFLTGMLNGAFAIGTPDSVTHMAEELPHPRIDLPRAVAAQIILGTLSFIYAVALMFAITDLDAVLTSNGGTFGLLFIFFLSITVCCIGVFITTGRIYWALARDNVTPFSSFFSKVSVRLSCPVPATLFCAILTTAFGAIQLGSKTAFADLSGSFVILSTTSYAMAILPHLLSGRKNVPQGPFWMGKTGFVVNTISVLLIIFTNAMFCFPYAVPVSVPPLMLVVFSLLQVMNYNSVILVGCVALTAFWWLIHGRTQYPGPRLPHLDAAGHKIEVDI</sequence>
<feature type="transmembrane region" description="Helical" evidence="6">
    <location>
        <begin position="340"/>
        <end position="368"/>
    </location>
</feature>
<comment type="subcellular location">
    <subcellularLocation>
        <location evidence="1">Membrane</location>
        <topology evidence="1">Multi-pass membrane protein</topology>
    </subcellularLocation>
</comment>
<keyword evidence="8" id="KW-1185">Reference proteome</keyword>
<dbReference type="AlphaFoldDB" id="A0A8H7CXP3"/>
<dbReference type="PANTHER" id="PTHR45649">
    <property type="entry name" value="AMINO-ACID PERMEASE BAT1"/>
    <property type="match status" value="1"/>
</dbReference>
<dbReference type="Proteomes" id="UP000620124">
    <property type="component" value="Unassembled WGS sequence"/>
</dbReference>
<dbReference type="PIRSF" id="PIRSF006060">
    <property type="entry name" value="AA_transporter"/>
    <property type="match status" value="1"/>
</dbReference>
<feature type="transmembrane region" description="Helical" evidence="6">
    <location>
        <begin position="144"/>
        <end position="169"/>
    </location>
</feature>
<evidence type="ECO:0000256" key="5">
    <source>
        <dbReference type="ARBA" id="ARBA00023136"/>
    </source>
</evidence>
<feature type="transmembrane region" description="Helical" evidence="6">
    <location>
        <begin position="417"/>
        <end position="438"/>
    </location>
</feature>
<feature type="transmembrane region" description="Helical" evidence="6">
    <location>
        <begin position="189"/>
        <end position="216"/>
    </location>
</feature>
<dbReference type="PANTHER" id="PTHR45649:SF27">
    <property type="entry name" value="CHOLINE TRANSPORTER (EUROFUNG)"/>
    <property type="match status" value="1"/>
</dbReference>
<feature type="transmembrane region" description="Helical" evidence="6">
    <location>
        <begin position="389"/>
        <end position="411"/>
    </location>
</feature>
<dbReference type="InterPro" id="IPR002293">
    <property type="entry name" value="AA/rel_permease1"/>
</dbReference>
<evidence type="ECO:0000256" key="1">
    <source>
        <dbReference type="ARBA" id="ARBA00004141"/>
    </source>
</evidence>
<evidence type="ECO:0000256" key="3">
    <source>
        <dbReference type="ARBA" id="ARBA00022692"/>
    </source>
</evidence>
<evidence type="ECO:0000256" key="6">
    <source>
        <dbReference type="SAM" id="Phobius"/>
    </source>
</evidence>
<keyword evidence="2" id="KW-0813">Transport</keyword>
<proteinExistence type="predicted"/>
<dbReference type="GO" id="GO:0022857">
    <property type="term" value="F:transmembrane transporter activity"/>
    <property type="evidence" value="ECO:0007669"/>
    <property type="project" value="InterPro"/>
</dbReference>
<organism evidence="7 8">
    <name type="scientific">Mycena venus</name>
    <dbReference type="NCBI Taxonomy" id="2733690"/>
    <lineage>
        <taxon>Eukaryota</taxon>
        <taxon>Fungi</taxon>
        <taxon>Dikarya</taxon>
        <taxon>Basidiomycota</taxon>
        <taxon>Agaricomycotina</taxon>
        <taxon>Agaricomycetes</taxon>
        <taxon>Agaricomycetidae</taxon>
        <taxon>Agaricales</taxon>
        <taxon>Marasmiineae</taxon>
        <taxon>Mycenaceae</taxon>
        <taxon>Mycena</taxon>
    </lineage>
</organism>
<protein>
    <submittedName>
        <fullName evidence="7">Putative choline transport protein</fullName>
    </submittedName>
</protein>
<keyword evidence="4 6" id="KW-1133">Transmembrane helix</keyword>
<dbReference type="GO" id="GO:0016020">
    <property type="term" value="C:membrane"/>
    <property type="evidence" value="ECO:0007669"/>
    <property type="project" value="UniProtKB-SubCell"/>
</dbReference>
<feature type="transmembrane region" description="Helical" evidence="6">
    <location>
        <begin position="306"/>
        <end position="328"/>
    </location>
</feature>